<comment type="similarity">
    <text evidence="1">Belongs to the ornithine cyclodeaminase/mu-crystallin family.</text>
</comment>
<dbReference type="Pfam" id="PF02423">
    <property type="entry name" value="OCD_Mu_crystall"/>
    <property type="match status" value="1"/>
</dbReference>
<dbReference type="InterPro" id="IPR003462">
    <property type="entry name" value="ODC_Mu_crystall"/>
</dbReference>
<dbReference type="InterPro" id="IPR036291">
    <property type="entry name" value="NAD(P)-bd_dom_sf"/>
</dbReference>
<name>A0AA89P165_9BACL</name>
<sequence>MMIILSEKEIQSLYMMEDAILDVEAILSEERNGNIQIPERTVLNFSEHDASVLYMPSAATKMAAVKVVSIFPHNPERQRPTTQGVIVVTDTETGEHLAMMNATYLTRLRTGAVSAIATKYLARHDASRLAVIGTGAMAQEQVAAMLAVRPITEMFLYNRTKEKAEQFAAYIREAHPEWQGTIHVMDNADEAVRQAHIVICSTRSTTPVFSVTALQPGTHINAIGSYLPHMQELDVEMIIRADRIVVDTKEGVKHEAGELIQAENTGRWSFEQIDAEVGELVTGEKSGRQYEKEITLFKCVGVASFDLAVAMGVYKKAVENGKGMTISL</sequence>
<organism evidence="2 3">
    <name type="scientific">Parageobacillus toebii NBRC 107807</name>
    <dbReference type="NCBI Taxonomy" id="1223503"/>
    <lineage>
        <taxon>Bacteria</taxon>
        <taxon>Bacillati</taxon>
        <taxon>Bacillota</taxon>
        <taxon>Bacilli</taxon>
        <taxon>Bacillales</taxon>
        <taxon>Anoxybacillaceae</taxon>
        <taxon>Parageobacillus</taxon>
    </lineage>
</organism>
<dbReference type="PIRSF" id="PIRSF001439">
    <property type="entry name" value="CryM"/>
    <property type="match status" value="1"/>
</dbReference>
<dbReference type="InterPro" id="IPR023401">
    <property type="entry name" value="ODC_N"/>
</dbReference>
<gene>
    <name evidence="2" type="ORF">HNR78_001053</name>
</gene>
<dbReference type="SUPFAM" id="SSF51735">
    <property type="entry name" value="NAD(P)-binding Rossmann-fold domains"/>
    <property type="match status" value="1"/>
</dbReference>
<dbReference type="Gene3D" id="3.40.50.720">
    <property type="entry name" value="NAD(P)-binding Rossmann-like Domain"/>
    <property type="match status" value="1"/>
</dbReference>
<reference evidence="2 3" key="1">
    <citation type="submission" date="2020-08" db="EMBL/GenBank/DDBJ databases">
        <title>Genomic Encyclopedia of Type Strains, Phase IV (KMG-IV): sequencing the most valuable type-strain genomes for metagenomic binning, comparative biology and taxonomic classification.</title>
        <authorList>
            <person name="Goeker M."/>
        </authorList>
    </citation>
    <scope>NUCLEOTIDE SEQUENCE [LARGE SCALE GENOMIC DNA]</scope>
    <source>
        <strain evidence="2 3">DSM 14590</strain>
    </source>
</reference>
<evidence type="ECO:0000256" key="1">
    <source>
        <dbReference type="ARBA" id="ARBA00008903"/>
    </source>
</evidence>
<dbReference type="GO" id="GO:0008473">
    <property type="term" value="F:ornithine cyclodeaminase activity"/>
    <property type="evidence" value="ECO:0007669"/>
    <property type="project" value="UniProtKB-EC"/>
</dbReference>
<dbReference type="EC" id="4.3.1.12" evidence="2"/>
<keyword evidence="3" id="KW-1185">Reference proteome</keyword>
<dbReference type="AlphaFoldDB" id="A0AA89P165"/>
<comment type="caution">
    <text evidence="2">The sequence shown here is derived from an EMBL/GenBank/DDBJ whole genome shotgun (WGS) entry which is preliminary data.</text>
</comment>
<dbReference type="PANTHER" id="PTHR13812:SF19">
    <property type="entry name" value="KETIMINE REDUCTASE MU-CRYSTALLIN"/>
    <property type="match status" value="1"/>
</dbReference>
<protein>
    <submittedName>
        <fullName evidence="2">Ornithine cyclodeaminase</fullName>
        <ecNumber evidence="2">4.3.1.12</ecNumber>
    </submittedName>
</protein>
<dbReference type="GO" id="GO:0005737">
    <property type="term" value="C:cytoplasm"/>
    <property type="evidence" value="ECO:0007669"/>
    <property type="project" value="TreeGrafter"/>
</dbReference>
<dbReference type="FunFam" id="3.40.50.720:FF:000311">
    <property type="entry name" value="Ornithine cyclodeaminase"/>
    <property type="match status" value="1"/>
</dbReference>
<evidence type="ECO:0000313" key="2">
    <source>
        <dbReference type="EMBL" id="MBB3868172.1"/>
    </source>
</evidence>
<dbReference type="GO" id="GO:0016491">
    <property type="term" value="F:oxidoreductase activity"/>
    <property type="evidence" value="ECO:0007669"/>
    <property type="project" value="UniProtKB-ARBA"/>
</dbReference>
<accession>A0AA89P165</accession>
<evidence type="ECO:0000313" key="3">
    <source>
        <dbReference type="Proteomes" id="UP000613002"/>
    </source>
</evidence>
<proteinExistence type="inferred from homology"/>
<dbReference type="Proteomes" id="UP000613002">
    <property type="component" value="Unassembled WGS sequence"/>
</dbReference>
<dbReference type="GO" id="GO:0019752">
    <property type="term" value="P:carboxylic acid metabolic process"/>
    <property type="evidence" value="ECO:0007669"/>
    <property type="project" value="UniProtKB-ARBA"/>
</dbReference>
<dbReference type="Gene3D" id="3.30.1780.10">
    <property type="entry name" value="ornithine cyclodeaminase, domain 1"/>
    <property type="match status" value="1"/>
</dbReference>
<dbReference type="PANTHER" id="PTHR13812">
    <property type="entry name" value="KETIMINE REDUCTASE MU-CRYSTALLIN"/>
    <property type="match status" value="1"/>
</dbReference>
<dbReference type="EMBL" id="JACICZ010000003">
    <property type="protein sequence ID" value="MBB3868172.1"/>
    <property type="molecule type" value="Genomic_DNA"/>
</dbReference>
<keyword evidence="2" id="KW-0456">Lyase</keyword>